<dbReference type="SUPFAM" id="SSF51679">
    <property type="entry name" value="Bacterial luciferase-like"/>
    <property type="match status" value="1"/>
</dbReference>
<evidence type="ECO:0000259" key="6">
    <source>
        <dbReference type="Pfam" id="PF00296"/>
    </source>
</evidence>
<dbReference type="Proteomes" id="UP000267145">
    <property type="component" value="Unassembled WGS sequence"/>
</dbReference>
<dbReference type="GO" id="GO:0004497">
    <property type="term" value="F:monooxygenase activity"/>
    <property type="evidence" value="ECO:0007669"/>
    <property type="project" value="UniProtKB-KW"/>
</dbReference>
<dbReference type="InterPro" id="IPR036661">
    <property type="entry name" value="Luciferase-like_sf"/>
</dbReference>
<sequence>MPTEFISLTFPNGSTELNPIPGAGIDLDYLIRYARSLDDYEFNYTLVPYGSSLYDPFTVGATIAAVTKKLKVIIALRPNTLYPTVAAKALATLDQLSRGRAVVHFIAGGSDADQAREGDFLNKEQRYERLEEYIKILRRAWATAEPFDWDGKYYQFKDFSNGVRPFSNNHIDVSVGGSSDDAYRIGGALADIFGLWGEPLKETKEQIDRIYAEAEKAGRTDRPRIWVTFRPIVAETDELAWAKAHRTLDALNKNSPKGTGLNAPAAGAPQNVGSQRLLEIAKRGDVQDRALWYPTVTATNARGASTALVGSYQTIIDSLLDYVDLGAELISIRGYDNYNDAVDYGRYILPGVRAVLKQREQGTHDDHLTITTTSSSLTTQSLPIMSSPPWDYIAKLVCIGDSGCGKSSLTIRLCEGRFSPHHDVTIGVEFGSRIVPVGPPHSLPPPPPAAIPTTDDDAADSASSTPPANAPAKPEGLPEPRRAPPPPSAADAPPPQKHMKLSLWDTAGQETYKSVTRSYFRGASGALLVFDLSRRQTFEHVTDWLNDLRQIAEPDIVVILVGNKADLAATGDGSSGTDKREVSRVEAEAWARKNGVLEYVETSAKSGEGVEKAFMRVAERIFLNIQAGKYDLNDRRSGVKGQTAGGNKQILLGDAAKVGGGCC</sequence>
<evidence type="ECO:0000256" key="2">
    <source>
        <dbReference type="ARBA" id="ARBA00022643"/>
    </source>
</evidence>
<dbReference type="SMART" id="SM00174">
    <property type="entry name" value="RHO"/>
    <property type="match status" value="1"/>
</dbReference>
<feature type="compositionally biased region" description="Low complexity" evidence="5">
    <location>
        <begin position="460"/>
        <end position="474"/>
    </location>
</feature>
<dbReference type="NCBIfam" id="TIGR00231">
    <property type="entry name" value="small_GTP"/>
    <property type="match status" value="1"/>
</dbReference>
<evidence type="ECO:0000256" key="3">
    <source>
        <dbReference type="ARBA" id="ARBA00023002"/>
    </source>
</evidence>
<dbReference type="GO" id="GO:0003924">
    <property type="term" value="F:GTPase activity"/>
    <property type="evidence" value="ECO:0007669"/>
    <property type="project" value="InterPro"/>
</dbReference>
<dbReference type="Gene3D" id="3.40.50.300">
    <property type="entry name" value="P-loop containing nucleotide triphosphate hydrolases"/>
    <property type="match status" value="1"/>
</dbReference>
<gene>
    <name evidence="7" type="ORF">D7B24_006401</name>
</gene>
<dbReference type="SUPFAM" id="SSF52540">
    <property type="entry name" value="P-loop containing nucleoside triphosphate hydrolases"/>
    <property type="match status" value="1"/>
</dbReference>
<comment type="caution">
    <text evidence="7">The sequence shown here is derived from an EMBL/GenBank/DDBJ whole genome shotgun (WGS) entry which is preliminary data.</text>
</comment>
<keyword evidence="1" id="KW-0285">Flavoprotein</keyword>
<dbReference type="PRINTS" id="PR00449">
    <property type="entry name" value="RASTRNSFRMNG"/>
</dbReference>
<feature type="compositionally biased region" description="Pro residues" evidence="5">
    <location>
        <begin position="437"/>
        <end position="450"/>
    </location>
</feature>
<protein>
    <recommendedName>
        <fullName evidence="6">Luciferase-like domain-containing protein</fullName>
    </recommendedName>
</protein>
<proteinExistence type="predicted"/>
<keyword evidence="3" id="KW-0560">Oxidoreductase</keyword>
<dbReference type="AlphaFoldDB" id="A0A3M9YAH0"/>
<dbReference type="SMART" id="SM00175">
    <property type="entry name" value="RAB"/>
    <property type="match status" value="1"/>
</dbReference>
<evidence type="ECO:0000256" key="1">
    <source>
        <dbReference type="ARBA" id="ARBA00022630"/>
    </source>
</evidence>
<dbReference type="EMBL" id="RBVV01000045">
    <property type="protein sequence ID" value="RNJ57125.1"/>
    <property type="molecule type" value="Genomic_DNA"/>
</dbReference>
<dbReference type="Pfam" id="PF00071">
    <property type="entry name" value="Ras"/>
    <property type="match status" value="2"/>
</dbReference>
<dbReference type="InterPro" id="IPR027417">
    <property type="entry name" value="P-loop_NTPase"/>
</dbReference>
<dbReference type="InterPro" id="IPR005225">
    <property type="entry name" value="Small_GTP-bd"/>
</dbReference>
<dbReference type="Gene3D" id="3.20.20.30">
    <property type="entry name" value="Luciferase-like domain"/>
    <property type="match status" value="1"/>
</dbReference>
<dbReference type="PROSITE" id="PS51421">
    <property type="entry name" value="RAS"/>
    <property type="match status" value="1"/>
</dbReference>
<dbReference type="InterPro" id="IPR011251">
    <property type="entry name" value="Luciferase-like_dom"/>
</dbReference>
<dbReference type="PROSITE" id="PS51420">
    <property type="entry name" value="RHO"/>
    <property type="match status" value="1"/>
</dbReference>
<feature type="compositionally biased region" description="Pro residues" evidence="5">
    <location>
        <begin position="483"/>
        <end position="496"/>
    </location>
</feature>
<keyword evidence="8" id="KW-1185">Reference proteome</keyword>
<dbReference type="SMART" id="SM00173">
    <property type="entry name" value="RAS"/>
    <property type="match status" value="1"/>
</dbReference>
<evidence type="ECO:0000313" key="7">
    <source>
        <dbReference type="EMBL" id="RNJ57125.1"/>
    </source>
</evidence>
<dbReference type="PANTHER" id="PTHR42847:SF4">
    <property type="entry name" value="ALKANESULFONATE MONOOXYGENASE-RELATED"/>
    <property type="match status" value="1"/>
</dbReference>
<evidence type="ECO:0000256" key="5">
    <source>
        <dbReference type="SAM" id="MobiDB-lite"/>
    </source>
</evidence>
<dbReference type="Pfam" id="PF00296">
    <property type="entry name" value="Bac_luciferase"/>
    <property type="match status" value="1"/>
</dbReference>
<dbReference type="CDD" id="cd01094">
    <property type="entry name" value="Alkanesulfonate_monoxygenase"/>
    <property type="match status" value="1"/>
</dbReference>
<dbReference type="RefSeq" id="XP_028495283.1">
    <property type="nucleotide sequence ID" value="XM_028640532.1"/>
</dbReference>
<dbReference type="GO" id="GO:0016705">
    <property type="term" value="F:oxidoreductase activity, acting on paired donors, with incorporation or reduction of molecular oxygen"/>
    <property type="evidence" value="ECO:0007669"/>
    <property type="project" value="InterPro"/>
</dbReference>
<dbReference type="CDD" id="cd00154">
    <property type="entry name" value="Rab"/>
    <property type="match status" value="1"/>
</dbReference>
<evidence type="ECO:0000256" key="4">
    <source>
        <dbReference type="ARBA" id="ARBA00023033"/>
    </source>
</evidence>
<dbReference type="PROSITE" id="PS51419">
    <property type="entry name" value="RAB"/>
    <property type="match status" value="1"/>
</dbReference>
<dbReference type="PANTHER" id="PTHR42847">
    <property type="entry name" value="ALKANESULFONATE MONOOXYGENASE"/>
    <property type="match status" value="1"/>
</dbReference>
<dbReference type="GO" id="GO:0005525">
    <property type="term" value="F:GTP binding"/>
    <property type="evidence" value="ECO:0007669"/>
    <property type="project" value="InterPro"/>
</dbReference>
<dbReference type="InterPro" id="IPR001806">
    <property type="entry name" value="Small_GTPase"/>
</dbReference>
<evidence type="ECO:0000313" key="8">
    <source>
        <dbReference type="Proteomes" id="UP000267145"/>
    </source>
</evidence>
<reference evidence="7 8" key="1">
    <citation type="submission" date="2018-10" db="EMBL/GenBank/DDBJ databases">
        <title>Genome sequence of Verticillium nonalfalfae VnAa140.</title>
        <authorList>
            <person name="Stajich J.E."/>
            <person name="Kasson M.T."/>
        </authorList>
    </citation>
    <scope>NUCLEOTIDE SEQUENCE [LARGE SCALE GENOMIC DNA]</scope>
    <source>
        <strain evidence="7 8">VnAa140</strain>
    </source>
</reference>
<dbReference type="STRING" id="1051616.A0A3M9YAH0"/>
<dbReference type="GeneID" id="39610090"/>
<feature type="domain" description="Luciferase-like" evidence="6">
    <location>
        <begin position="20"/>
        <end position="328"/>
    </location>
</feature>
<feature type="region of interest" description="Disordered" evidence="5">
    <location>
        <begin position="437"/>
        <end position="498"/>
    </location>
</feature>
<keyword evidence="4" id="KW-0503">Monooxygenase</keyword>
<accession>A0A3M9YAH0</accession>
<organism evidence="7 8">
    <name type="scientific">Verticillium nonalfalfae</name>
    <dbReference type="NCBI Taxonomy" id="1051616"/>
    <lineage>
        <taxon>Eukaryota</taxon>
        <taxon>Fungi</taxon>
        <taxon>Dikarya</taxon>
        <taxon>Ascomycota</taxon>
        <taxon>Pezizomycotina</taxon>
        <taxon>Sordariomycetes</taxon>
        <taxon>Hypocreomycetidae</taxon>
        <taxon>Glomerellales</taxon>
        <taxon>Plectosphaerellaceae</taxon>
        <taxon>Verticillium</taxon>
    </lineage>
</organism>
<dbReference type="InterPro" id="IPR050172">
    <property type="entry name" value="SsuD_RutA_monooxygenase"/>
</dbReference>
<name>A0A3M9YAH0_9PEZI</name>
<keyword evidence="2" id="KW-0288">FMN</keyword>